<evidence type="ECO:0000256" key="16">
    <source>
        <dbReference type="ARBA" id="ARBA00023316"/>
    </source>
</evidence>
<keyword evidence="10 19" id="KW-0378">Hydrolase</keyword>
<keyword evidence="9 23" id="KW-0732">Signal</keyword>
<feature type="active site" description="Nucleophile" evidence="20">
    <location>
        <position position="118"/>
    </location>
</feature>
<feature type="compositionally biased region" description="Polar residues" evidence="22">
    <location>
        <begin position="468"/>
        <end position="477"/>
    </location>
</feature>
<evidence type="ECO:0000256" key="13">
    <source>
        <dbReference type="ARBA" id="ARBA00023180"/>
    </source>
</evidence>
<dbReference type="InterPro" id="IPR000757">
    <property type="entry name" value="Beta-glucanase-like"/>
</dbReference>
<evidence type="ECO:0000256" key="23">
    <source>
        <dbReference type="SAM" id="SignalP"/>
    </source>
</evidence>
<dbReference type="PANTHER" id="PTHR10963">
    <property type="entry name" value="GLYCOSYL HYDROLASE-RELATED"/>
    <property type="match status" value="1"/>
</dbReference>
<feature type="chain" id="PRO_5013546331" description="Crh-like protein" evidence="23">
    <location>
        <begin position="22"/>
        <end position="511"/>
    </location>
</feature>
<feature type="region of interest" description="Disordered" evidence="22">
    <location>
        <begin position="431"/>
        <end position="477"/>
    </location>
</feature>
<dbReference type="GO" id="GO:0005886">
    <property type="term" value="C:plasma membrane"/>
    <property type="evidence" value="ECO:0007669"/>
    <property type="project" value="UniProtKB-SubCell"/>
</dbReference>
<evidence type="ECO:0000256" key="1">
    <source>
        <dbReference type="ARBA" id="ARBA00000822"/>
    </source>
</evidence>
<dbReference type="GO" id="GO:0098552">
    <property type="term" value="C:side of membrane"/>
    <property type="evidence" value="ECO:0007669"/>
    <property type="project" value="UniProtKB-KW"/>
</dbReference>
<dbReference type="STRING" id="656916.A0A2G7EPX3"/>
<dbReference type="PIRSF" id="PIRSF037299">
    <property type="entry name" value="Glycosidase_CRH1_prd"/>
    <property type="match status" value="1"/>
</dbReference>
<feature type="domain" description="GH16" evidence="24">
    <location>
        <begin position="1"/>
        <end position="229"/>
    </location>
</feature>
<evidence type="ECO:0000256" key="19">
    <source>
        <dbReference type="PIRNR" id="PIRNR037299"/>
    </source>
</evidence>
<dbReference type="FunFam" id="2.60.120.200:FF:000152">
    <property type="entry name" value="Cell wall glucanase"/>
    <property type="match status" value="1"/>
</dbReference>
<keyword evidence="16" id="KW-0961">Cell wall biogenesis/degradation</keyword>
<dbReference type="InterPro" id="IPR013320">
    <property type="entry name" value="ConA-like_dom_sf"/>
</dbReference>
<gene>
    <name evidence="25" type="ORF">AARAC_007817</name>
</gene>
<evidence type="ECO:0000313" key="25">
    <source>
        <dbReference type="EMBL" id="PIG69501.1"/>
    </source>
</evidence>
<dbReference type="Pfam" id="PF00722">
    <property type="entry name" value="Glyco_hydro_16"/>
    <property type="match status" value="1"/>
</dbReference>
<keyword evidence="12 21" id="KW-1015">Disulfide bond</keyword>
<keyword evidence="6" id="KW-0336">GPI-anchor</keyword>
<dbReference type="Proteomes" id="UP000231358">
    <property type="component" value="Unassembled WGS sequence"/>
</dbReference>
<dbReference type="PROSITE" id="PS51762">
    <property type="entry name" value="GH16_2"/>
    <property type="match status" value="1"/>
</dbReference>
<keyword evidence="15" id="KW-0326">Glycosidase</keyword>
<reference evidence="25 26" key="1">
    <citation type="submission" date="2017-05" db="EMBL/GenBank/DDBJ databases">
        <title>Genome sequence for an aflatoxigenic pathogen of Argentinian peanut, Aspergillus arachidicola.</title>
        <authorList>
            <person name="Moore G."/>
            <person name="Beltz S.B."/>
            <person name="Mack B.M."/>
        </authorList>
    </citation>
    <scope>NUCLEOTIDE SEQUENCE [LARGE SCALE GENOMIC DNA]</scope>
    <source>
        <strain evidence="25 26">CBS 117610</strain>
    </source>
</reference>
<name>A0A2G7EPX3_9EURO</name>
<feature type="region of interest" description="Disordered" evidence="22">
    <location>
        <begin position="321"/>
        <end position="351"/>
    </location>
</feature>
<dbReference type="CDD" id="cd02183">
    <property type="entry name" value="GH16_fungal_CRH1_transglycosylase"/>
    <property type="match status" value="1"/>
</dbReference>
<evidence type="ECO:0000256" key="20">
    <source>
        <dbReference type="PIRSR" id="PIRSR037299-1"/>
    </source>
</evidence>
<dbReference type="GO" id="GO:0005975">
    <property type="term" value="P:carbohydrate metabolic process"/>
    <property type="evidence" value="ECO:0007669"/>
    <property type="project" value="InterPro"/>
</dbReference>
<comment type="subcellular location">
    <subcellularLocation>
        <location evidence="3">Cell membrane</location>
        <topology evidence="3">Lipid-anchor</topology>
        <topology evidence="3">GPI-anchor</topology>
    </subcellularLocation>
    <subcellularLocation>
        <location evidence="2">Secreted</location>
        <location evidence="2">Cell wall</location>
    </subcellularLocation>
</comment>
<feature type="signal peptide" evidence="23">
    <location>
        <begin position="1"/>
        <end position="21"/>
    </location>
</feature>
<comment type="catalytic activity">
    <reaction evidence="1">
        <text>Random endo-hydrolysis of N-acetyl-beta-D-glucosaminide (1-&gt;4)-beta-linkages in chitin and chitodextrins.</text>
        <dbReference type="EC" id="3.2.1.14"/>
    </reaction>
</comment>
<evidence type="ECO:0000256" key="7">
    <source>
        <dbReference type="ARBA" id="ARBA00022676"/>
    </source>
</evidence>
<dbReference type="GO" id="GO:0031505">
    <property type="term" value="P:fungal-type cell wall organization"/>
    <property type="evidence" value="ECO:0007669"/>
    <property type="project" value="TreeGrafter"/>
</dbReference>
<comment type="caution">
    <text evidence="25">The sequence shown here is derived from an EMBL/GenBank/DDBJ whole genome shotgun (WGS) entry which is preliminary data.</text>
</comment>
<evidence type="ECO:0000313" key="26">
    <source>
        <dbReference type="Proteomes" id="UP000231358"/>
    </source>
</evidence>
<feature type="compositionally biased region" description="Polar residues" evidence="22">
    <location>
        <begin position="390"/>
        <end position="411"/>
    </location>
</feature>
<evidence type="ECO:0000256" key="3">
    <source>
        <dbReference type="ARBA" id="ARBA00004609"/>
    </source>
</evidence>
<feature type="active site" description="Proton donor" evidence="20">
    <location>
        <position position="122"/>
    </location>
</feature>
<evidence type="ECO:0000256" key="14">
    <source>
        <dbReference type="ARBA" id="ARBA00023288"/>
    </source>
</evidence>
<proteinExistence type="inferred from homology"/>
<keyword evidence="26" id="KW-1185">Reference proteome</keyword>
<evidence type="ECO:0000256" key="18">
    <source>
        <dbReference type="ARBA" id="ARBA00093308"/>
    </source>
</evidence>
<dbReference type="GO" id="GO:0008843">
    <property type="term" value="F:endochitinase activity"/>
    <property type="evidence" value="ECO:0007669"/>
    <property type="project" value="UniProtKB-EC"/>
</dbReference>
<evidence type="ECO:0000259" key="24">
    <source>
        <dbReference type="PROSITE" id="PS51762"/>
    </source>
</evidence>
<evidence type="ECO:0000256" key="8">
    <source>
        <dbReference type="ARBA" id="ARBA00022679"/>
    </source>
</evidence>
<keyword evidence="14" id="KW-0449">Lipoprotein</keyword>
<keyword evidence="7" id="KW-0328">Glycosyltransferase</keyword>
<evidence type="ECO:0000256" key="21">
    <source>
        <dbReference type="PIRSR" id="PIRSR037299-2"/>
    </source>
</evidence>
<keyword evidence="5" id="KW-0964">Secreted</keyword>
<dbReference type="PANTHER" id="PTHR10963:SF68">
    <property type="entry name" value="GLYCOSIDASE CRH1-RELATED"/>
    <property type="match status" value="1"/>
</dbReference>
<keyword evidence="4" id="KW-1003">Cell membrane</keyword>
<feature type="compositionally biased region" description="Polar residues" evidence="22">
    <location>
        <begin position="431"/>
        <end position="449"/>
    </location>
</feature>
<evidence type="ECO:0000256" key="11">
    <source>
        <dbReference type="ARBA" id="ARBA00023136"/>
    </source>
</evidence>
<dbReference type="EMBL" id="NEXV01000729">
    <property type="protein sequence ID" value="PIG69501.1"/>
    <property type="molecule type" value="Genomic_DNA"/>
</dbReference>
<dbReference type="EC" id="3.2.-.-" evidence="19"/>
<sequence>MRVPVINTAVLLLSSATAVLAQTYSDCNPLSKTCPAKPAYGTSGTFDFTQGQSNDFADVGGPTYGSDGAEFTVAKQGDAPLIQSGWYIMFGHVEFVIKAAPGTGIVSSAVLQSDDLDEIDWEWLGGNNVLVQSNYFGKGNTDSFNRGATHDNVGNHDSFHTYTIDWTSEQIVWQIDGKTVRVLTPDTAATNQYPQTPMMVKVGVWAGGDPNNPQVLLVNWAGGKTDYDAGPYTMYLKSLKVTDYSTGTEYSYGDQSGSWQSIKSTGGKINGNIAAESISSVESAPAITSTVASIPIPWSGTHRQTSSFVTPSIWPWVPRATTATPGESRGQGPLPSGWTFSGSRQVQPPSAASSCHLSTFVSSRLSQGSVSLSGTRSTAWTLSSTGILTNSPTPTQLISSPAQPASTSTYPTISSSRATITSTDTAVISTQRTISPTRSFSSSTLTMPPSISTDSRSSTTDASGSKGTGNSPASTTTAHIAPNVGAANTMFDAPLCMVALYVVVGSALVML</sequence>
<keyword evidence="5" id="KW-0134">Cell wall</keyword>
<evidence type="ECO:0000256" key="15">
    <source>
        <dbReference type="ARBA" id="ARBA00023295"/>
    </source>
</evidence>
<feature type="disulfide bond" evidence="21">
    <location>
        <begin position="27"/>
        <end position="34"/>
    </location>
</feature>
<evidence type="ECO:0000256" key="22">
    <source>
        <dbReference type="SAM" id="MobiDB-lite"/>
    </source>
</evidence>
<organism evidence="25 26">
    <name type="scientific">Aspergillus arachidicola</name>
    <dbReference type="NCBI Taxonomy" id="656916"/>
    <lineage>
        <taxon>Eukaryota</taxon>
        <taxon>Fungi</taxon>
        <taxon>Dikarya</taxon>
        <taxon>Ascomycota</taxon>
        <taxon>Pezizomycotina</taxon>
        <taxon>Eurotiomycetes</taxon>
        <taxon>Eurotiomycetidae</taxon>
        <taxon>Eurotiales</taxon>
        <taxon>Aspergillaceae</taxon>
        <taxon>Aspergillus</taxon>
        <taxon>Aspergillus subgen. Circumdati</taxon>
    </lineage>
</organism>
<evidence type="ECO:0000256" key="17">
    <source>
        <dbReference type="ARBA" id="ARBA00038074"/>
    </source>
</evidence>
<keyword evidence="8" id="KW-0808">Transferase</keyword>
<evidence type="ECO:0000256" key="4">
    <source>
        <dbReference type="ARBA" id="ARBA00022475"/>
    </source>
</evidence>
<dbReference type="InterPro" id="IPR017168">
    <property type="entry name" value="CHR-like"/>
</dbReference>
<evidence type="ECO:0000256" key="2">
    <source>
        <dbReference type="ARBA" id="ARBA00004191"/>
    </source>
</evidence>
<dbReference type="Gene3D" id="2.60.120.200">
    <property type="match status" value="1"/>
</dbReference>
<keyword evidence="13" id="KW-0325">Glycoprotein</keyword>
<evidence type="ECO:0000256" key="6">
    <source>
        <dbReference type="ARBA" id="ARBA00022622"/>
    </source>
</evidence>
<dbReference type="SUPFAM" id="SSF49899">
    <property type="entry name" value="Concanavalin A-like lectins/glucanases"/>
    <property type="match status" value="1"/>
</dbReference>
<dbReference type="GO" id="GO:0009277">
    <property type="term" value="C:fungal-type cell wall"/>
    <property type="evidence" value="ECO:0007669"/>
    <property type="project" value="TreeGrafter"/>
</dbReference>
<comment type="similarity">
    <text evidence="17">Belongs to the glycosyl hydrolase 16 family. CRH1 subfamily.</text>
</comment>
<evidence type="ECO:0000256" key="5">
    <source>
        <dbReference type="ARBA" id="ARBA00022512"/>
    </source>
</evidence>
<feature type="compositionally biased region" description="Polar residues" evidence="22">
    <location>
        <begin position="338"/>
        <end position="351"/>
    </location>
</feature>
<dbReference type="GO" id="GO:0016757">
    <property type="term" value="F:glycosyltransferase activity"/>
    <property type="evidence" value="ECO:0007669"/>
    <property type="project" value="UniProtKB-KW"/>
</dbReference>
<evidence type="ECO:0000256" key="9">
    <source>
        <dbReference type="ARBA" id="ARBA00022729"/>
    </source>
</evidence>
<dbReference type="InterPro" id="IPR050546">
    <property type="entry name" value="Glycosyl_Hydrlase_16"/>
</dbReference>
<feature type="region of interest" description="Disordered" evidence="22">
    <location>
        <begin position="390"/>
        <end position="414"/>
    </location>
</feature>
<dbReference type="AlphaFoldDB" id="A0A2G7EPX3"/>
<protein>
    <recommendedName>
        <fullName evidence="19">Crh-like protein</fullName>
        <ecNumber evidence="19">3.2.-.-</ecNumber>
    </recommendedName>
</protein>
<evidence type="ECO:0000256" key="10">
    <source>
        <dbReference type="ARBA" id="ARBA00022801"/>
    </source>
</evidence>
<keyword evidence="11 19" id="KW-0472">Membrane</keyword>
<evidence type="ECO:0000256" key="12">
    <source>
        <dbReference type="ARBA" id="ARBA00023157"/>
    </source>
</evidence>
<comment type="function">
    <text evidence="18">Dual chitinase/transglycosylase that plays a role in cell wall architecture. Chitinase and transglycosylase activities are coupled. Required for the polysaccharide cross-linking at the septa and the cell wall. More specifically, transfers chitin to 1,6-beta-glucan in the cell wall.</text>
</comment>
<accession>A0A2G7EPX3</accession>
<feature type="compositionally biased region" description="Low complexity" evidence="22">
    <location>
        <begin position="450"/>
        <end position="465"/>
    </location>
</feature>